<sequence>MMHGRLITGRYLIMAFVRLCAVWGESNTCRSVLEEDEVFSVARLLGDLVAYRAAGTGHLELMAGLALLRNQGQSPKSFEECMETPEEKIREAADFHKFAEAAYTGPLLDFGRNPFLFPCVWLYRQGILTPWARNRRPVLDGDNWLRGHAAAFLKYVKLSPEVLRKGRVNQVSYPDSIAYSNASQHSNSPLQLWVLSNSVI</sequence>
<organism evidence="3 4">
    <name type="scientific">Prunus armeniaca</name>
    <name type="common">Apricot</name>
    <name type="synonym">Armeniaca vulgaris</name>
    <dbReference type="NCBI Taxonomy" id="36596"/>
    <lineage>
        <taxon>Eukaryota</taxon>
        <taxon>Viridiplantae</taxon>
        <taxon>Streptophyta</taxon>
        <taxon>Embryophyta</taxon>
        <taxon>Tracheophyta</taxon>
        <taxon>Spermatophyta</taxon>
        <taxon>Magnoliopsida</taxon>
        <taxon>eudicotyledons</taxon>
        <taxon>Gunneridae</taxon>
        <taxon>Pentapetalae</taxon>
        <taxon>rosids</taxon>
        <taxon>fabids</taxon>
        <taxon>Rosales</taxon>
        <taxon>Rosaceae</taxon>
        <taxon>Amygdaloideae</taxon>
        <taxon>Amygdaleae</taxon>
        <taxon>Prunus</taxon>
    </lineage>
</organism>
<dbReference type="PANTHER" id="PTHR47030">
    <property type="entry name" value="LIPASE CLASS 3 FAMILY PROTEIN"/>
    <property type="match status" value="1"/>
</dbReference>
<name>A0A6J5VYF5_PRUAR</name>
<accession>A0A6J5VYF5</accession>
<evidence type="ECO:0000313" key="4">
    <source>
        <dbReference type="Proteomes" id="UP000507245"/>
    </source>
</evidence>
<dbReference type="EMBL" id="CAEKKB010000001">
    <property type="protein sequence ID" value="CAB4294236.1"/>
    <property type="molecule type" value="Genomic_DNA"/>
</dbReference>
<evidence type="ECO:0000259" key="2">
    <source>
        <dbReference type="Pfam" id="PF24057"/>
    </source>
</evidence>
<feature type="chain" id="PRO_5026811549" description="DUF7358 domain-containing protein" evidence="1">
    <location>
        <begin position="25"/>
        <end position="200"/>
    </location>
</feature>
<feature type="signal peptide" evidence="1">
    <location>
        <begin position="1"/>
        <end position="24"/>
    </location>
</feature>
<gene>
    <name evidence="3" type="ORF">ORAREDHAP_LOCUS4283</name>
</gene>
<keyword evidence="4" id="KW-1185">Reference proteome</keyword>
<proteinExistence type="predicted"/>
<dbReference type="Pfam" id="PF24057">
    <property type="entry name" value="DUF7358"/>
    <property type="match status" value="1"/>
</dbReference>
<feature type="domain" description="DUF7358" evidence="2">
    <location>
        <begin position="31"/>
        <end position="51"/>
    </location>
</feature>
<evidence type="ECO:0000313" key="3">
    <source>
        <dbReference type="EMBL" id="CAB4294236.1"/>
    </source>
</evidence>
<dbReference type="InterPro" id="IPR055782">
    <property type="entry name" value="DUF7358"/>
</dbReference>
<protein>
    <recommendedName>
        <fullName evidence="2">DUF7358 domain-containing protein</fullName>
    </recommendedName>
</protein>
<keyword evidence="1" id="KW-0732">Signal</keyword>
<evidence type="ECO:0000256" key="1">
    <source>
        <dbReference type="SAM" id="SignalP"/>
    </source>
</evidence>
<dbReference type="OrthoDB" id="438440at2759"/>
<dbReference type="Proteomes" id="UP000507245">
    <property type="component" value="Unassembled WGS sequence"/>
</dbReference>
<dbReference type="PANTHER" id="PTHR47030:SF2">
    <property type="entry name" value="LIPASE CLASS 3 FAMILY PROTEIN"/>
    <property type="match status" value="1"/>
</dbReference>
<dbReference type="AlphaFoldDB" id="A0A6J5VYF5"/>
<reference evidence="4" key="1">
    <citation type="journal article" date="2020" name="Genome Biol.">
        <title>Gamete binning: chromosome-level and haplotype-resolved genome assembly enabled by high-throughput single-cell sequencing of gamete genomes.</title>
        <authorList>
            <person name="Campoy J.A."/>
            <person name="Sun H."/>
            <person name="Goel M."/>
            <person name="Jiao W.-B."/>
            <person name="Folz-Donahue K."/>
            <person name="Wang N."/>
            <person name="Rubio M."/>
            <person name="Liu C."/>
            <person name="Kukat C."/>
            <person name="Ruiz D."/>
            <person name="Huettel B."/>
            <person name="Schneeberger K."/>
        </authorList>
    </citation>
    <scope>NUCLEOTIDE SEQUENCE [LARGE SCALE GENOMIC DNA]</scope>
    <source>
        <strain evidence="4">cv. Rojo Pasion</strain>
    </source>
</reference>